<feature type="compositionally biased region" description="Basic and acidic residues" evidence="1">
    <location>
        <begin position="67"/>
        <end position="76"/>
    </location>
</feature>
<dbReference type="Proteomes" id="UP001596052">
    <property type="component" value="Unassembled WGS sequence"/>
</dbReference>
<keyword evidence="4" id="KW-1185">Reference proteome</keyword>
<evidence type="ECO:0000256" key="2">
    <source>
        <dbReference type="SAM" id="Phobius"/>
    </source>
</evidence>
<feature type="transmembrane region" description="Helical" evidence="2">
    <location>
        <begin position="12"/>
        <end position="33"/>
    </location>
</feature>
<accession>A0ABW0KTW8</accession>
<feature type="compositionally biased region" description="Basic and acidic residues" evidence="1">
    <location>
        <begin position="42"/>
        <end position="52"/>
    </location>
</feature>
<keyword evidence="2" id="KW-0812">Transmembrane</keyword>
<dbReference type="EMBL" id="JBHSMQ010000007">
    <property type="protein sequence ID" value="MFC5456950.1"/>
    <property type="molecule type" value="Genomic_DNA"/>
</dbReference>
<proteinExistence type="predicted"/>
<sequence>MNHPALPYDAKTWKLAGVVALVLLGVAISLALMERCLQPERGPQERSHEHRERPNRHRSSLPPEVQRQFEEFRKEK</sequence>
<evidence type="ECO:0000313" key="4">
    <source>
        <dbReference type="Proteomes" id="UP001596052"/>
    </source>
</evidence>
<evidence type="ECO:0000256" key="1">
    <source>
        <dbReference type="SAM" id="MobiDB-lite"/>
    </source>
</evidence>
<evidence type="ECO:0000313" key="3">
    <source>
        <dbReference type="EMBL" id="MFC5456950.1"/>
    </source>
</evidence>
<name>A0ABW0KTW8_9BACT</name>
<organism evidence="3 4">
    <name type="scientific">Prosthecobacter fluviatilis</name>
    <dbReference type="NCBI Taxonomy" id="445931"/>
    <lineage>
        <taxon>Bacteria</taxon>
        <taxon>Pseudomonadati</taxon>
        <taxon>Verrucomicrobiota</taxon>
        <taxon>Verrucomicrobiia</taxon>
        <taxon>Verrucomicrobiales</taxon>
        <taxon>Verrucomicrobiaceae</taxon>
        <taxon>Prosthecobacter</taxon>
    </lineage>
</organism>
<protein>
    <submittedName>
        <fullName evidence="3">Uncharacterized protein</fullName>
    </submittedName>
</protein>
<reference evidence="4" key="1">
    <citation type="journal article" date="2019" name="Int. J. Syst. Evol. Microbiol.">
        <title>The Global Catalogue of Microorganisms (GCM) 10K type strain sequencing project: providing services to taxonomists for standard genome sequencing and annotation.</title>
        <authorList>
            <consortium name="The Broad Institute Genomics Platform"/>
            <consortium name="The Broad Institute Genome Sequencing Center for Infectious Disease"/>
            <person name="Wu L."/>
            <person name="Ma J."/>
        </authorList>
    </citation>
    <scope>NUCLEOTIDE SEQUENCE [LARGE SCALE GENOMIC DNA]</scope>
    <source>
        <strain evidence="4">CGMCC 4.1469</strain>
    </source>
</reference>
<feature type="region of interest" description="Disordered" evidence="1">
    <location>
        <begin position="39"/>
        <end position="76"/>
    </location>
</feature>
<keyword evidence="2" id="KW-0472">Membrane</keyword>
<comment type="caution">
    <text evidence="3">The sequence shown here is derived from an EMBL/GenBank/DDBJ whole genome shotgun (WGS) entry which is preliminary data.</text>
</comment>
<dbReference type="RefSeq" id="WP_377169726.1">
    <property type="nucleotide sequence ID" value="NZ_JBHSMQ010000007.1"/>
</dbReference>
<gene>
    <name evidence="3" type="ORF">ACFQDI_18940</name>
</gene>
<keyword evidence="2" id="KW-1133">Transmembrane helix</keyword>